<reference evidence="1 2" key="1">
    <citation type="submission" date="2018-10" db="EMBL/GenBank/DDBJ databases">
        <title>Genomic Encyclopedia of Type Strains, Phase IV (KMG-IV): sequencing the most valuable type-strain genomes for metagenomic binning, comparative biology and taxonomic classification.</title>
        <authorList>
            <person name="Goeker M."/>
        </authorList>
    </citation>
    <scope>NUCLEOTIDE SEQUENCE [LARGE SCALE GENOMIC DNA]</scope>
    <source>
        <strain evidence="1 2">DSM 23841</strain>
    </source>
</reference>
<dbReference type="RefSeq" id="WP_281270085.1">
    <property type="nucleotide sequence ID" value="NZ_JAANMQ010000005.1"/>
</dbReference>
<name>A0A495VL06_9RHOO</name>
<dbReference type="AlphaFoldDB" id="A0A495VL06"/>
<gene>
    <name evidence="1" type="ORF">DFR40_3179</name>
</gene>
<dbReference type="Proteomes" id="UP000270626">
    <property type="component" value="Unassembled WGS sequence"/>
</dbReference>
<organism evidence="1 2">
    <name type="scientific">Azonexus fungiphilus</name>
    <dbReference type="NCBI Taxonomy" id="146940"/>
    <lineage>
        <taxon>Bacteria</taxon>
        <taxon>Pseudomonadati</taxon>
        <taxon>Pseudomonadota</taxon>
        <taxon>Betaproteobacteria</taxon>
        <taxon>Rhodocyclales</taxon>
        <taxon>Azonexaceae</taxon>
        <taxon>Azonexus</taxon>
    </lineage>
</organism>
<evidence type="ECO:0000313" key="2">
    <source>
        <dbReference type="Proteomes" id="UP000270626"/>
    </source>
</evidence>
<protein>
    <submittedName>
        <fullName evidence="1">Uncharacterized protein</fullName>
    </submittedName>
</protein>
<evidence type="ECO:0000313" key="1">
    <source>
        <dbReference type="EMBL" id="RKT50036.1"/>
    </source>
</evidence>
<proteinExistence type="predicted"/>
<accession>A0A495VL06</accession>
<sequence length="44" mass="5071">MRFLLYLLLVGASVGLAWRYPFLFEIPLLVAIGGAWLIFFRTPE</sequence>
<dbReference type="EMBL" id="RBXP01000019">
    <property type="protein sequence ID" value="RKT50036.1"/>
    <property type="molecule type" value="Genomic_DNA"/>
</dbReference>
<keyword evidence="2" id="KW-1185">Reference proteome</keyword>
<comment type="caution">
    <text evidence="1">The sequence shown here is derived from an EMBL/GenBank/DDBJ whole genome shotgun (WGS) entry which is preliminary data.</text>
</comment>